<dbReference type="GeneID" id="94692761"/>
<proteinExistence type="predicted"/>
<evidence type="ECO:0000256" key="1">
    <source>
        <dbReference type="SAM" id="MobiDB-lite"/>
    </source>
</evidence>
<dbReference type="EMBL" id="FNPE01000024">
    <property type="protein sequence ID" value="SDZ43075.1"/>
    <property type="molecule type" value="Genomic_DNA"/>
</dbReference>
<evidence type="ECO:0000313" key="3">
    <source>
        <dbReference type="Proteomes" id="UP000183417"/>
    </source>
</evidence>
<organism evidence="2 3">
    <name type="scientific">Delftia lacustris</name>
    <dbReference type="NCBI Taxonomy" id="558537"/>
    <lineage>
        <taxon>Bacteria</taxon>
        <taxon>Pseudomonadati</taxon>
        <taxon>Pseudomonadota</taxon>
        <taxon>Betaproteobacteria</taxon>
        <taxon>Burkholderiales</taxon>
        <taxon>Comamonadaceae</taxon>
        <taxon>Delftia</taxon>
    </lineage>
</organism>
<gene>
    <name evidence="2" type="ORF">SAMN05421547_12412</name>
</gene>
<dbReference type="Pfam" id="PF07102">
    <property type="entry name" value="YbcO"/>
    <property type="match status" value="1"/>
</dbReference>
<dbReference type="Proteomes" id="UP000183417">
    <property type="component" value="Unassembled WGS sequence"/>
</dbReference>
<name>A0A1H3SZZ5_9BURK</name>
<dbReference type="InterPro" id="IPR010774">
    <property type="entry name" value="YbcO"/>
</dbReference>
<sequence>MRRTAMKSGGAGFRRRAAPASHAAHELAREQRLEARAARAMAEARPRAATVAVINQHQVVPAPKTVAQRNPRLRALAKDQQCLLLVPGICTNDSTTVVCCHSNLSIHGKGERRKADDHYSAWGCAACHSWLDQGPAPAARKEAAFMAAHLRQVLAWRALAYAPNIDARDRAAVLWALGQLNAMPILDF</sequence>
<evidence type="ECO:0000313" key="2">
    <source>
        <dbReference type="EMBL" id="SDZ43075.1"/>
    </source>
</evidence>
<feature type="region of interest" description="Disordered" evidence="1">
    <location>
        <begin position="1"/>
        <end position="24"/>
    </location>
</feature>
<dbReference type="Gene3D" id="3.30.50.20">
    <property type="entry name" value="prophage-derive protein ybcO"/>
    <property type="match status" value="1"/>
</dbReference>
<reference evidence="2 3" key="1">
    <citation type="submission" date="2016-10" db="EMBL/GenBank/DDBJ databases">
        <authorList>
            <person name="de Groot N.N."/>
        </authorList>
    </citation>
    <scope>NUCLEOTIDE SEQUENCE [LARGE SCALE GENOMIC DNA]</scope>
    <source>
        <strain evidence="2 3">LMG 24775</strain>
    </source>
</reference>
<accession>A0A1H3SZZ5</accession>
<dbReference type="AlphaFoldDB" id="A0A1H3SZZ5"/>
<protein>
    <recommendedName>
        <fullName evidence="4">DUF1364 family protein</fullName>
    </recommendedName>
</protein>
<dbReference type="RefSeq" id="WP_074923359.1">
    <property type="nucleotide sequence ID" value="NZ_CP141274.1"/>
</dbReference>
<evidence type="ECO:0008006" key="4">
    <source>
        <dbReference type="Google" id="ProtNLM"/>
    </source>
</evidence>